<dbReference type="Proteomes" id="UP001160148">
    <property type="component" value="Unassembled WGS sequence"/>
</dbReference>
<gene>
    <name evidence="4" type="ORF">MEUPH1_LOCUS18972</name>
</gene>
<evidence type="ECO:0008006" key="6">
    <source>
        <dbReference type="Google" id="ProtNLM"/>
    </source>
</evidence>
<dbReference type="SUPFAM" id="SSF50978">
    <property type="entry name" value="WD40 repeat-like"/>
    <property type="match status" value="1"/>
</dbReference>
<dbReference type="Pfam" id="PF21032">
    <property type="entry name" value="PROPPIN"/>
    <property type="match status" value="1"/>
</dbReference>
<keyword evidence="1" id="KW-0853">WD repeat</keyword>
<evidence type="ECO:0000313" key="5">
    <source>
        <dbReference type="Proteomes" id="UP001160148"/>
    </source>
</evidence>
<dbReference type="Gene3D" id="2.130.10.10">
    <property type="entry name" value="YVTN repeat-like/Quinoprotein amine dehydrogenase"/>
    <property type="match status" value="1"/>
</dbReference>
<keyword evidence="5" id="KW-1185">Reference proteome</keyword>
<dbReference type="InterPro" id="IPR048720">
    <property type="entry name" value="PROPPIN"/>
</dbReference>
<evidence type="ECO:0000256" key="2">
    <source>
        <dbReference type="ARBA" id="ARBA00022737"/>
    </source>
</evidence>
<organism evidence="4 5">
    <name type="scientific">Macrosiphum euphorbiae</name>
    <name type="common">potato aphid</name>
    <dbReference type="NCBI Taxonomy" id="13131"/>
    <lineage>
        <taxon>Eukaryota</taxon>
        <taxon>Metazoa</taxon>
        <taxon>Ecdysozoa</taxon>
        <taxon>Arthropoda</taxon>
        <taxon>Hexapoda</taxon>
        <taxon>Insecta</taxon>
        <taxon>Pterygota</taxon>
        <taxon>Neoptera</taxon>
        <taxon>Paraneoptera</taxon>
        <taxon>Hemiptera</taxon>
        <taxon>Sternorrhyncha</taxon>
        <taxon>Aphidomorpha</taxon>
        <taxon>Aphidoidea</taxon>
        <taxon>Aphididae</taxon>
        <taxon>Macrosiphini</taxon>
        <taxon>Macrosiphum</taxon>
    </lineage>
</organism>
<proteinExistence type="inferred from homology"/>
<name>A0AAV0X7B7_9HEMI</name>
<comment type="caution">
    <text evidence="4">The sequence shown here is derived from an EMBL/GenBank/DDBJ whole genome shotgun (WGS) entry which is preliminary data.</text>
</comment>
<sequence length="286" mass="32007">MNIGRSNPHGNRLLFAGFNQDQGCFACGMDKGFRVYNCDPLKEKVRQDFPDGGLAFVEMLFRCNYLAMVGGGTSPKYPTNRVVIWDDLKKDSVITLEFNTHVLCVRLRRDRIVVVLEGLCMLCPNSNNSLLAFPGRKMGHVQLVDLADTDKPPLDIAAHETLLGCIALNLQGTRLATASERGTLIRVFDTKSGNMLYEFRRGTNTAQIYCINFNADSTMISSWSFCKFQVPNGPQCVCAFGSENNCIIVICADGNYYKFVFNQKGECWRDICAQFLEITNDNNIIS</sequence>
<reference evidence="4 5" key="1">
    <citation type="submission" date="2023-01" db="EMBL/GenBank/DDBJ databases">
        <authorList>
            <person name="Whitehead M."/>
        </authorList>
    </citation>
    <scope>NUCLEOTIDE SEQUENCE [LARGE SCALE GENOMIC DNA]</scope>
</reference>
<dbReference type="InterPro" id="IPR036322">
    <property type="entry name" value="WD40_repeat_dom_sf"/>
</dbReference>
<keyword evidence="2" id="KW-0677">Repeat</keyword>
<dbReference type="InterPro" id="IPR015943">
    <property type="entry name" value="WD40/YVTN_repeat-like_dom_sf"/>
</dbReference>
<evidence type="ECO:0000313" key="4">
    <source>
        <dbReference type="EMBL" id="CAI6364103.1"/>
    </source>
</evidence>
<accession>A0AAV0X7B7</accession>
<evidence type="ECO:0000256" key="1">
    <source>
        <dbReference type="ARBA" id="ARBA00022574"/>
    </source>
</evidence>
<evidence type="ECO:0000256" key="3">
    <source>
        <dbReference type="ARBA" id="ARBA00025740"/>
    </source>
</evidence>
<comment type="similarity">
    <text evidence="3">Belongs to the WD repeat PROPPIN family.</text>
</comment>
<dbReference type="PANTHER" id="PTHR11227">
    <property type="entry name" value="WD-REPEAT PROTEIN INTERACTING WITH PHOSPHOINOSIDES WIPI -RELATED"/>
    <property type="match status" value="1"/>
</dbReference>
<dbReference type="AlphaFoldDB" id="A0AAV0X7B7"/>
<dbReference type="EMBL" id="CARXXK010000003">
    <property type="protein sequence ID" value="CAI6364103.1"/>
    <property type="molecule type" value="Genomic_DNA"/>
</dbReference>
<protein>
    <recommendedName>
        <fullName evidence="6">WD repeat domain phosphoinositide-interacting protein 3</fullName>
    </recommendedName>
</protein>